<dbReference type="InterPro" id="IPR001387">
    <property type="entry name" value="Cro/C1-type_HTH"/>
</dbReference>
<evidence type="ECO:0000313" key="3">
    <source>
        <dbReference type="Proteomes" id="UP001375812"/>
    </source>
</evidence>
<dbReference type="CDD" id="cd00093">
    <property type="entry name" value="HTH_XRE"/>
    <property type="match status" value="1"/>
</dbReference>
<reference evidence="2 3" key="1">
    <citation type="submission" date="2023-12" db="EMBL/GenBank/DDBJ databases">
        <title>Gut-associated functions are favored during microbiome assembly across C. elegans life.</title>
        <authorList>
            <person name="Zimmermann J."/>
        </authorList>
    </citation>
    <scope>NUCLEOTIDE SEQUENCE [LARGE SCALE GENOMIC DNA]</scope>
    <source>
        <strain evidence="2 3">MYb71</strain>
    </source>
</reference>
<organism evidence="2 3">
    <name type="scientific">Ochrobactrum vermis</name>
    <dbReference type="NCBI Taxonomy" id="1827297"/>
    <lineage>
        <taxon>Bacteria</taxon>
        <taxon>Pseudomonadati</taxon>
        <taxon>Pseudomonadota</taxon>
        <taxon>Alphaproteobacteria</taxon>
        <taxon>Hyphomicrobiales</taxon>
        <taxon>Brucellaceae</taxon>
        <taxon>Brucella/Ochrobactrum group</taxon>
        <taxon>Ochrobactrum</taxon>
    </lineage>
</organism>
<dbReference type="EMBL" id="JBBGZH010000001">
    <property type="protein sequence ID" value="MEJ5020221.1"/>
    <property type="molecule type" value="Genomic_DNA"/>
</dbReference>
<evidence type="ECO:0000259" key="1">
    <source>
        <dbReference type="PROSITE" id="PS50943"/>
    </source>
</evidence>
<dbReference type="Pfam" id="PF01381">
    <property type="entry name" value="HTH_3"/>
    <property type="match status" value="1"/>
</dbReference>
<keyword evidence="3" id="KW-1185">Reference proteome</keyword>
<dbReference type="RefSeq" id="WP_286153084.1">
    <property type="nucleotide sequence ID" value="NZ_JBBGZH010000001.1"/>
</dbReference>
<dbReference type="Proteomes" id="UP001375812">
    <property type="component" value="Unassembled WGS sequence"/>
</dbReference>
<dbReference type="PROSITE" id="PS50943">
    <property type="entry name" value="HTH_CROC1"/>
    <property type="match status" value="1"/>
</dbReference>
<dbReference type="SMART" id="SM00530">
    <property type="entry name" value="HTH_XRE"/>
    <property type="match status" value="1"/>
</dbReference>
<evidence type="ECO:0000313" key="2">
    <source>
        <dbReference type="EMBL" id="MEJ5020221.1"/>
    </source>
</evidence>
<protein>
    <submittedName>
        <fullName evidence="2">Helix-turn-helix transcriptional regulator</fullName>
    </submittedName>
</protein>
<comment type="caution">
    <text evidence="2">The sequence shown here is derived from an EMBL/GenBank/DDBJ whole genome shotgun (WGS) entry which is preliminary data.</text>
</comment>
<dbReference type="SUPFAM" id="SSF47413">
    <property type="entry name" value="lambda repressor-like DNA-binding domains"/>
    <property type="match status" value="1"/>
</dbReference>
<feature type="domain" description="HTH cro/C1-type" evidence="1">
    <location>
        <begin position="31"/>
        <end position="82"/>
    </location>
</feature>
<gene>
    <name evidence="2" type="ORF">WH297_10795</name>
</gene>
<name>A0ABU8PDQ5_9HYPH</name>
<accession>A0ABU8PDQ5</accession>
<dbReference type="InterPro" id="IPR010982">
    <property type="entry name" value="Lambda_DNA-bd_dom_sf"/>
</dbReference>
<dbReference type="Gene3D" id="1.10.260.40">
    <property type="entry name" value="lambda repressor-like DNA-binding domains"/>
    <property type="match status" value="1"/>
</dbReference>
<sequence>MFVKLTKYFLFVKQRDGQLPNSITAAQCRGARAMLGLSQGQLADAAKVSRPTVVDFERGVRLPHANNLEAIRAALEAAGIEFISENGSGPGVRLAKKTTP</sequence>
<proteinExistence type="predicted"/>